<dbReference type="AlphaFoldDB" id="A0A840DMF7"/>
<reference evidence="1" key="1">
    <citation type="submission" date="2020-08" db="EMBL/GenBank/DDBJ databases">
        <title>Sequencing the genomes of 1000 actinobacteria strains.</title>
        <authorList>
            <person name="Klenk H.-P."/>
        </authorList>
    </citation>
    <scope>NUCLEOTIDE SEQUENCE [LARGE SCALE GENOMIC DNA]</scope>
    <source>
        <strain evidence="1">DSM 27064</strain>
    </source>
</reference>
<dbReference type="GO" id="GO:0019441">
    <property type="term" value="P:L-tryptophan catabolic process to kynurenine"/>
    <property type="evidence" value="ECO:0007669"/>
    <property type="project" value="InterPro"/>
</dbReference>
<evidence type="ECO:0000313" key="2">
    <source>
        <dbReference type="Proteomes" id="UP000571183"/>
    </source>
</evidence>
<dbReference type="InterPro" id="IPR007325">
    <property type="entry name" value="KFase/CYL"/>
</dbReference>
<name>A0A840DMF7_9MICO</name>
<dbReference type="RefSeq" id="WP_124823936.1">
    <property type="nucleotide sequence ID" value="NZ_JACIFD010000001.1"/>
</dbReference>
<protein>
    <submittedName>
        <fullName evidence="1">Kynurenine formamidase</fullName>
    </submittedName>
</protein>
<dbReference type="EMBL" id="JACIFD010000001">
    <property type="protein sequence ID" value="MBB4070749.1"/>
    <property type="molecule type" value="Genomic_DNA"/>
</dbReference>
<gene>
    <name evidence="1" type="ORF">F5897_000025</name>
</gene>
<dbReference type="Gene3D" id="3.50.30.50">
    <property type="entry name" value="Putative cyclase"/>
    <property type="match status" value="1"/>
</dbReference>
<dbReference type="PANTHER" id="PTHR31118:SF12">
    <property type="entry name" value="CYCLASE-LIKE PROTEIN 2"/>
    <property type="match status" value="1"/>
</dbReference>
<dbReference type="Proteomes" id="UP000571183">
    <property type="component" value="Unassembled WGS sequence"/>
</dbReference>
<comment type="caution">
    <text evidence="1">The sequence shown here is derived from an EMBL/GenBank/DDBJ whole genome shotgun (WGS) entry which is preliminary data.</text>
</comment>
<evidence type="ECO:0000313" key="1">
    <source>
        <dbReference type="EMBL" id="MBB4070749.1"/>
    </source>
</evidence>
<dbReference type="Pfam" id="PF04199">
    <property type="entry name" value="Cyclase"/>
    <property type="match status" value="1"/>
</dbReference>
<keyword evidence="2" id="KW-1185">Reference proteome</keyword>
<dbReference type="SUPFAM" id="SSF102198">
    <property type="entry name" value="Putative cyclase"/>
    <property type="match status" value="1"/>
</dbReference>
<dbReference type="InterPro" id="IPR037175">
    <property type="entry name" value="KFase_sf"/>
</dbReference>
<sequence>MTTARALNSDWLCLSHQLQPGIPTFPGDPEVTVTAHSTVSTAGYAVHSITLGSQSGTHVDTPAHLFEAGTALHEFPQQRFTTRAIVLDLRTVAQPAELIPSDVFEQLPLATAETDSVLVCTGWDKHWGSPTYFQNPYFDGKASITLLQLGYRTFGCDLPSPDACTDTQLPFHETYLASPDSLIIENLTGLTQLPQGEVIDFIFLPAQHGSPDGSPVNVIARPL</sequence>
<proteinExistence type="predicted"/>
<dbReference type="GO" id="GO:0004061">
    <property type="term" value="F:arylformamidase activity"/>
    <property type="evidence" value="ECO:0007669"/>
    <property type="project" value="InterPro"/>
</dbReference>
<accession>A0A840DMF7</accession>
<dbReference type="PANTHER" id="PTHR31118">
    <property type="entry name" value="CYCLASE-LIKE PROTEIN 2"/>
    <property type="match status" value="1"/>
</dbReference>
<organism evidence="1 2">
    <name type="scientific">Canibacter oris</name>
    <dbReference type="NCBI Taxonomy" id="1365628"/>
    <lineage>
        <taxon>Bacteria</taxon>
        <taxon>Bacillati</taxon>
        <taxon>Actinomycetota</taxon>
        <taxon>Actinomycetes</taxon>
        <taxon>Micrococcales</taxon>
        <taxon>Microbacteriaceae</taxon>
        <taxon>Canibacter</taxon>
    </lineage>
</organism>